<protein>
    <submittedName>
        <fullName evidence="3">DNA polymerase beta domain protein region</fullName>
    </submittedName>
</protein>
<dbReference type="SUPFAM" id="SSF81301">
    <property type="entry name" value="Nucleotidyltransferase"/>
    <property type="match status" value="1"/>
</dbReference>
<reference evidence="3" key="1">
    <citation type="journal article" date="2015" name="PeerJ">
        <title>First genomic representation of candidate bacterial phylum KSB3 points to enhanced environmental sensing as a trigger of wastewater bulking.</title>
        <authorList>
            <person name="Sekiguchi Y."/>
            <person name="Ohashi A."/>
            <person name="Parks D.H."/>
            <person name="Yamauchi T."/>
            <person name="Tyson G.W."/>
            <person name="Hugenholtz P."/>
        </authorList>
    </citation>
    <scope>NUCLEOTIDE SEQUENCE [LARGE SCALE GENOMIC DNA]</scope>
</reference>
<dbReference type="Proteomes" id="UP000030700">
    <property type="component" value="Unassembled WGS sequence"/>
</dbReference>
<dbReference type="EMBL" id="DF820458">
    <property type="protein sequence ID" value="GAK52658.1"/>
    <property type="molecule type" value="Genomic_DNA"/>
</dbReference>
<proteinExistence type="predicted"/>
<dbReference type="CDD" id="cd05403">
    <property type="entry name" value="NT_KNTase_like"/>
    <property type="match status" value="1"/>
</dbReference>
<dbReference type="HOGENOM" id="CLU_069366_0_0_0"/>
<evidence type="ECO:0000259" key="1">
    <source>
        <dbReference type="Pfam" id="PF13228"/>
    </source>
</evidence>
<gene>
    <name evidence="3" type="ORF">U14_03911</name>
</gene>
<dbReference type="Pfam" id="PF13228">
    <property type="entry name" value="DUF4037"/>
    <property type="match status" value="1"/>
</dbReference>
<name>A0A081BQJ2_9BACT</name>
<accession>A0A081BQJ2</accession>
<evidence type="ECO:0000313" key="4">
    <source>
        <dbReference type="Proteomes" id="UP000030700"/>
    </source>
</evidence>
<organism evidence="3">
    <name type="scientific">Candidatus Moduliflexus flocculans</name>
    <dbReference type="NCBI Taxonomy" id="1499966"/>
    <lineage>
        <taxon>Bacteria</taxon>
        <taxon>Candidatus Moduliflexota</taxon>
        <taxon>Candidatus Moduliflexia</taxon>
        <taxon>Candidatus Moduliflexales</taxon>
        <taxon>Candidatus Moduliflexaceae</taxon>
    </lineage>
</organism>
<dbReference type="InterPro" id="IPR041633">
    <property type="entry name" value="Polbeta"/>
</dbReference>
<sequence>MNTHPFELLVHDFMLNEEVEAILLAGSRARQAHDAHSDYDLYVYLSRELPVTTRKTITDNHCSYLELNNQFWETEDDGILSDGTPIDIIYRSLDWLAGEVERVVVQHQARTGYTTCFWSNLLNSTILFDRAGRAKAIQEKYNVPYPPELQRSIIRKNYPLLKQKLPAYYHQIEKAIQRGDAVSVHHRLTELLASYFDILFAVNAYPHPGEKRLISIAKTHCAKLPERFEEDITGMIQAVGARNQTLLERVNGTLDRLDALLKHEGLFPAS</sequence>
<dbReference type="Gene3D" id="3.30.460.10">
    <property type="entry name" value="Beta Polymerase, domain 2"/>
    <property type="match status" value="1"/>
</dbReference>
<dbReference type="InterPro" id="IPR025117">
    <property type="entry name" value="DUF4037"/>
</dbReference>
<dbReference type="STRING" id="1499966.U14_03911"/>
<feature type="domain" description="DUF4037" evidence="1">
    <location>
        <begin position="122"/>
        <end position="210"/>
    </location>
</feature>
<keyword evidence="4" id="KW-1185">Reference proteome</keyword>
<dbReference type="InterPro" id="IPR043519">
    <property type="entry name" value="NT_sf"/>
</dbReference>
<feature type="domain" description="Polymerase beta nucleotidyltransferase" evidence="2">
    <location>
        <begin position="13"/>
        <end position="58"/>
    </location>
</feature>
<dbReference type="AlphaFoldDB" id="A0A081BQJ2"/>
<evidence type="ECO:0000259" key="2">
    <source>
        <dbReference type="Pfam" id="PF18765"/>
    </source>
</evidence>
<evidence type="ECO:0000313" key="3">
    <source>
        <dbReference type="EMBL" id="GAK52658.1"/>
    </source>
</evidence>
<dbReference type="Pfam" id="PF18765">
    <property type="entry name" value="Polbeta"/>
    <property type="match status" value="1"/>
</dbReference>